<dbReference type="OrthoDB" id="10361924at2759"/>
<dbReference type="Proteomes" id="UP000006727">
    <property type="component" value="Chromosome 23"/>
</dbReference>
<organism evidence="1">
    <name type="scientific">Physcomitrium patens</name>
    <name type="common">Spreading-leaved earth moss</name>
    <name type="synonym">Physcomitrella patens</name>
    <dbReference type="NCBI Taxonomy" id="3218"/>
    <lineage>
        <taxon>Eukaryota</taxon>
        <taxon>Viridiplantae</taxon>
        <taxon>Streptophyta</taxon>
        <taxon>Embryophyta</taxon>
        <taxon>Bryophyta</taxon>
        <taxon>Bryophytina</taxon>
        <taxon>Bryopsida</taxon>
        <taxon>Funariidae</taxon>
        <taxon>Funariales</taxon>
        <taxon>Funariaceae</taxon>
        <taxon>Physcomitrium</taxon>
    </lineage>
</organism>
<name>A0A2K1II96_PHYPA</name>
<keyword evidence="3" id="KW-1185">Reference proteome</keyword>
<reference evidence="2" key="3">
    <citation type="submission" date="2020-12" db="UniProtKB">
        <authorList>
            <consortium name="EnsemblPlants"/>
        </authorList>
    </citation>
    <scope>IDENTIFICATION</scope>
</reference>
<dbReference type="EnsemblPlants" id="Pp3c23_6440V3.2">
    <property type="protein sequence ID" value="Pp3c23_6440V3.2"/>
    <property type="gene ID" value="Pp3c23_6440"/>
</dbReference>
<proteinExistence type="predicted"/>
<evidence type="ECO:0000313" key="1">
    <source>
        <dbReference type="EMBL" id="PNR28994.1"/>
    </source>
</evidence>
<accession>A0A2K1II96</accession>
<dbReference type="Gramene" id="Pp3c23_6440V3.1">
    <property type="protein sequence ID" value="Pp3c23_6440V3.1"/>
    <property type="gene ID" value="Pp3c23_6440"/>
</dbReference>
<dbReference type="Gramene" id="Pp3c23_6440V3.2">
    <property type="protein sequence ID" value="Pp3c23_6440V3.2"/>
    <property type="gene ID" value="Pp3c23_6440"/>
</dbReference>
<dbReference type="OMA" id="WIWISSS"/>
<sequence>MATSQQNSKSVNVWHKELATLGYEEPLPAPIPAVQVVICAMKESRLHHFIQEQDLFALADIDDEGNSAPLLLTTLDLSDWTHLLVIAGNNPENGLARLRSAHSKLAEILEKDILDVKAADKSVPLLERVLQHANSGGTGAAFSSKLEDISSADDNHPLLAKIRLTPDEQAALEHFKEALLASSCDVRSLLRRKSGKRLTIPLAPPRSVEHSLMFRGHKAWNLPCMSLLAPITVHMWQSWSRLTSQEVEACRIHALNNTGQIRDPVLLPHAFPLSIFDQSKCSRPSVKLHTKQDLPTGEFRREKHLAEFWNCGRPYLRCSCNSQAANDGGCDGSVIWWDHAMWFMINRLELFFGDEYPTLTSKLAAFWIWISSSGKVAVKSHLTFAFRRDLMLEGVIEFAHNQTGPLLMKYGDAAGVRKIERYIKPASFSLSNPTPAAGNKKQKIIMNAHSSSDRGSGREFGRGGYNKNYRVAAKKAVSPFVVFEKEPFAAELQNIDVKPVLKKAKGSCDSEVVQDQALKSKDSIWEDEGS</sequence>
<dbReference type="AlphaFoldDB" id="A0A2K1II96"/>
<evidence type="ECO:0000313" key="2">
    <source>
        <dbReference type="EnsemblPlants" id="Pp3c23_6440V3.1"/>
    </source>
</evidence>
<reference evidence="1 3" key="1">
    <citation type="journal article" date="2008" name="Science">
        <title>The Physcomitrella genome reveals evolutionary insights into the conquest of land by plants.</title>
        <authorList>
            <person name="Rensing S."/>
            <person name="Lang D."/>
            <person name="Zimmer A."/>
            <person name="Terry A."/>
            <person name="Salamov A."/>
            <person name="Shapiro H."/>
            <person name="Nishiyama T."/>
            <person name="Perroud P.-F."/>
            <person name="Lindquist E."/>
            <person name="Kamisugi Y."/>
            <person name="Tanahashi T."/>
            <person name="Sakakibara K."/>
            <person name="Fujita T."/>
            <person name="Oishi K."/>
            <person name="Shin-I T."/>
            <person name="Kuroki Y."/>
            <person name="Toyoda A."/>
            <person name="Suzuki Y."/>
            <person name="Hashimoto A."/>
            <person name="Yamaguchi K."/>
            <person name="Sugano A."/>
            <person name="Kohara Y."/>
            <person name="Fujiyama A."/>
            <person name="Anterola A."/>
            <person name="Aoki S."/>
            <person name="Ashton N."/>
            <person name="Barbazuk W.B."/>
            <person name="Barker E."/>
            <person name="Bennetzen J."/>
            <person name="Bezanilla M."/>
            <person name="Blankenship R."/>
            <person name="Cho S.H."/>
            <person name="Dutcher S."/>
            <person name="Estelle M."/>
            <person name="Fawcett J.A."/>
            <person name="Gundlach H."/>
            <person name="Hanada K."/>
            <person name="Heyl A."/>
            <person name="Hicks K.A."/>
            <person name="Hugh J."/>
            <person name="Lohr M."/>
            <person name="Mayer K."/>
            <person name="Melkozernov A."/>
            <person name="Murata T."/>
            <person name="Nelson D."/>
            <person name="Pils B."/>
            <person name="Prigge M."/>
            <person name="Reiss B."/>
            <person name="Renner T."/>
            <person name="Rombauts S."/>
            <person name="Rushton P."/>
            <person name="Sanderfoot A."/>
            <person name="Schween G."/>
            <person name="Shiu S.-H."/>
            <person name="Stueber K."/>
            <person name="Theodoulou F.L."/>
            <person name="Tu H."/>
            <person name="Van de Peer Y."/>
            <person name="Verrier P.J."/>
            <person name="Waters E."/>
            <person name="Wood A."/>
            <person name="Yang L."/>
            <person name="Cove D."/>
            <person name="Cuming A."/>
            <person name="Hasebe M."/>
            <person name="Lucas S."/>
            <person name="Mishler D.B."/>
            <person name="Reski R."/>
            <person name="Grigoriev I."/>
            <person name="Quatrano R.S."/>
            <person name="Boore J.L."/>
        </authorList>
    </citation>
    <scope>NUCLEOTIDE SEQUENCE [LARGE SCALE GENOMIC DNA]</scope>
    <source>
        <strain evidence="2 3">cv. Gransden 2004</strain>
    </source>
</reference>
<dbReference type="PaxDb" id="3218-PP1S10_361V6.1"/>
<dbReference type="EnsemblPlants" id="Pp3c23_6440V3.1">
    <property type="protein sequence ID" value="Pp3c23_6440V3.1"/>
    <property type="gene ID" value="Pp3c23_6440"/>
</dbReference>
<dbReference type="EMBL" id="ABEU02000023">
    <property type="protein sequence ID" value="PNR28994.1"/>
    <property type="molecule type" value="Genomic_DNA"/>
</dbReference>
<gene>
    <name evidence="2" type="primary">LOC112275790</name>
    <name evidence="1" type="ORF">PHYPA_027686</name>
</gene>
<reference evidence="1 3" key="2">
    <citation type="journal article" date="2018" name="Plant J.">
        <title>The Physcomitrella patens chromosome-scale assembly reveals moss genome structure and evolution.</title>
        <authorList>
            <person name="Lang D."/>
            <person name="Ullrich K.K."/>
            <person name="Murat F."/>
            <person name="Fuchs J."/>
            <person name="Jenkins J."/>
            <person name="Haas F.B."/>
            <person name="Piednoel M."/>
            <person name="Gundlach H."/>
            <person name="Van Bel M."/>
            <person name="Meyberg R."/>
            <person name="Vives C."/>
            <person name="Morata J."/>
            <person name="Symeonidi A."/>
            <person name="Hiss M."/>
            <person name="Muchero W."/>
            <person name="Kamisugi Y."/>
            <person name="Saleh O."/>
            <person name="Blanc G."/>
            <person name="Decker E.L."/>
            <person name="van Gessel N."/>
            <person name="Grimwood J."/>
            <person name="Hayes R.D."/>
            <person name="Graham S.W."/>
            <person name="Gunter L.E."/>
            <person name="McDaniel S.F."/>
            <person name="Hoernstein S.N.W."/>
            <person name="Larsson A."/>
            <person name="Li F.W."/>
            <person name="Perroud P.F."/>
            <person name="Phillips J."/>
            <person name="Ranjan P."/>
            <person name="Rokshar D.S."/>
            <person name="Rothfels C.J."/>
            <person name="Schneider L."/>
            <person name="Shu S."/>
            <person name="Stevenson D.W."/>
            <person name="Thummler F."/>
            <person name="Tillich M."/>
            <person name="Villarreal Aguilar J.C."/>
            <person name="Widiez T."/>
            <person name="Wong G.K."/>
            <person name="Wymore A."/>
            <person name="Zhang Y."/>
            <person name="Zimmer A.D."/>
            <person name="Quatrano R.S."/>
            <person name="Mayer K.F.X."/>
            <person name="Goodstein D."/>
            <person name="Casacuberta J.M."/>
            <person name="Vandepoele K."/>
            <person name="Reski R."/>
            <person name="Cuming A.C."/>
            <person name="Tuskan G.A."/>
            <person name="Maumus F."/>
            <person name="Salse J."/>
            <person name="Schmutz J."/>
            <person name="Rensing S.A."/>
        </authorList>
    </citation>
    <scope>NUCLEOTIDE SEQUENCE [LARGE SCALE GENOMIC DNA]</scope>
    <source>
        <strain evidence="2 3">cv. Gransden 2004</strain>
    </source>
</reference>
<protein>
    <submittedName>
        <fullName evidence="1 2">Uncharacterized protein</fullName>
    </submittedName>
</protein>
<evidence type="ECO:0000313" key="3">
    <source>
        <dbReference type="Proteomes" id="UP000006727"/>
    </source>
</evidence>